<dbReference type="Proteomes" id="UP001330827">
    <property type="component" value="Chromosome"/>
</dbReference>
<feature type="region of interest" description="Disordered" evidence="1">
    <location>
        <begin position="35"/>
        <end position="100"/>
    </location>
</feature>
<sequence length="100" mass="10060">MKGTTLQTKLLAPFSGLLAGAALLLAATGALGVTITTPGDDPWTAPHPESVSGAPWTHSSPNSARGEGSWSSMAAAMPKDDPWTASGQDVAYPPLGSLST</sequence>
<reference evidence="3 5" key="1">
    <citation type="submission" date="2019-06" db="EMBL/GenBank/DDBJ databases">
        <title>Sequencing the genomes of 1000 actinobacteria strains.</title>
        <authorList>
            <person name="Klenk H.-P."/>
        </authorList>
    </citation>
    <scope>NUCLEOTIDE SEQUENCE [LARGE SCALE GENOMIC DNA]</scope>
    <source>
        <strain evidence="3 5">DSM 42059</strain>
    </source>
</reference>
<accession>A0A561V5F9</accession>
<keyword evidence="2" id="KW-0732">Signal</keyword>
<organism evidence="3 5">
    <name type="scientific">Streptomyces brevispora</name>
    <dbReference type="NCBI Taxonomy" id="887462"/>
    <lineage>
        <taxon>Bacteria</taxon>
        <taxon>Bacillati</taxon>
        <taxon>Actinomycetota</taxon>
        <taxon>Actinomycetes</taxon>
        <taxon>Kitasatosporales</taxon>
        <taxon>Streptomycetaceae</taxon>
        <taxon>Streptomyces</taxon>
    </lineage>
</organism>
<feature type="signal peptide" evidence="2">
    <location>
        <begin position="1"/>
        <end position="32"/>
    </location>
</feature>
<dbReference type="AlphaFoldDB" id="A0A561V5F9"/>
<evidence type="ECO:0000313" key="6">
    <source>
        <dbReference type="Proteomes" id="UP001330827"/>
    </source>
</evidence>
<dbReference type="Proteomes" id="UP000318186">
    <property type="component" value="Unassembled WGS sequence"/>
</dbReference>
<evidence type="ECO:0000313" key="4">
    <source>
        <dbReference type="EMBL" id="WSC12307.1"/>
    </source>
</evidence>
<evidence type="ECO:0000256" key="1">
    <source>
        <dbReference type="SAM" id="MobiDB-lite"/>
    </source>
</evidence>
<evidence type="ECO:0000313" key="5">
    <source>
        <dbReference type="Proteomes" id="UP000318186"/>
    </source>
</evidence>
<reference evidence="4 6" key="2">
    <citation type="submission" date="2022-10" db="EMBL/GenBank/DDBJ databases">
        <title>The complete genomes of actinobacterial strains from the NBC collection.</title>
        <authorList>
            <person name="Joergensen T.S."/>
            <person name="Alvarez Arevalo M."/>
            <person name="Sterndorff E.B."/>
            <person name="Faurdal D."/>
            <person name="Vuksanovic O."/>
            <person name="Mourched A.-S."/>
            <person name="Charusanti P."/>
            <person name="Shaw S."/>
            <person name="Blin K."/>
            <person name="Weber T."/>
        </authorList>
    </citation>
    <scope>NUCLEOTIDE SEQUENCE [LARGE SCALE GENOMIC DNA]</scope>
    <source>
        <strain evidence="4 6">NBC 01769</strain>
    </source>
</reference>
<dbReference type="RefSeq" id="WP_145766520.1">
    <property type="nucleotide sequence ID" value="NZ_CP109114.1"/>
</dbReference>
<evidence type="ECO:0000256" key="2">
    <source>
        <dbReference type="SAM" id="SignalP"/>
    </source>
</evidence>
<protein>
    <submittedName>
        <fullName evidence="3">Uncharacterized protein</fullName>
    </submittedName>
</protein>
<name>A0A561V5F9_9ACTN</name>
<evidence type="ECO:0000313" key="3">
    <source>
        <dbReference type="EMBL" id="TWG06824.1"/>
    </source>
</evidence>
<dbReference type="EMBL" id="VIWW01000001">
    <property type="protein sequence ID" value="TWG06824.1"/>
    <property type="molecule type" value="Genomic_DNA"/>
</dbReference>
<dbReference type="EMBL" id="CP109114">
    <property type="protein sequence ID" value="WSC12307.1"/>
    <property type="molecule type" value="Genomic_DNA"/>
</dbReference>
<gene>
    <name evidence="3" type="ORF">FHX80_115320</name>
    <name evidence="4" type="ORF">OIE64_05230</name>
</gene>
<keyword evidence="6" id="KW-1185">Reference proteome</keyword>
<proteinExistence type="predicted"/>
<feature type="chain" id="PRO_5022221113" evidence="2">
    <location>
        <begin position="33"/>
        <end position="100"/>
    </location>
</feature>